<feature type="domain" description="BPTI/Kunitz inhibitor" evidence="9">
    <location>
        <begin position="31"/>
        <end position="81"/>
    </location>
</feature>
<name>L7LTW7_RHIPC</name>
<dbReference type="GO" id="GO:0005615">
    <property type="term" value="C:extracellular space"/>
    <property type="evidence" value="ECO:0007669"/>
    <property type="project" value="TreeGrafter"/>
</dbReference>
<keyword evidence="8" id="KW-0732">Signal</keyword>
<evidence type="ECO:0000256" key="2">
    <source>
        <dbReference type="ARBA" id="ARBA00022737"/>
    </source>
</evidence>
<reference evidence="10" key="2">
    <citation type="journal article" date="2015" name="J. Proteomics">
        <title>Sexual differences in the sialomes of the zebra tick, Rhipicephalus pulchellus.</title>
        <authorList>
            <person name="Tan A.W."/>
            <person name="Francischetti I.M."/>
            <person name="Slovak M."/>
            <person name="Kini R.M."/>
            <person name="Ribeiro J.M."/>
        </authorList>
    </citation>
    <scope>NUCLEOTIDE SEQUENCE</scope>
    <source>
        <tissue evidence="10">Salivary gland</tissue>
    </source>
</reference>
<dbReference type="InterPro" id="IPR020901">
    <property type="entry name" value="Prtase_inh_Kunz-CS"/>
</dbReference>
<keyword evidence="3" id="KW-0722">Serine protease inhibitor</keyword>
<dbReference type="Gene3D" id="4.10.410.10">
    <property type="entry name" value="Pancreatic trypsin inhibitor Kunitz domain"/>
    <property type="match status" value="2"/>
</dbReference>
<dbReference type="SUPFAM" id="SSF57362">
    <property type="entry name" value="BPTI-like"/>
    <property type="match status" value="2"/>
</dbReference>
<evidence type="ECO:0000256" key="4">
    <source>
        <dbReference type="ARBA" id="ARBA00023157"/>
    </source>
</evidence>
<keyword evidence="1" id="KW-0646">Protease inhibitor</keyword>
<proteinExistence type="evidence at transcript level"/>
<feature type="signal peptide" evidence="8">
    <location>
        <begin position="1"/>
        <end position="22"/>
    </location>
</feature>
<dbReference type="Pfam" id="PF00014">
    <property type="entry name" value="Kunitz_BPTI"/>
    <property type="match status" value="1"/>
</dbReference>
<dbReference type="SMART" id="SM00131">
    <property type="entry name" value="KU"/>
    <property type="match status" value="1"/>
</dbReference>
<accession>L7LTW7</accession>
<keyword evidence="5" id="KW-0873">Pyrrolidone carboxylic acid</keyword>
<dbReference type="InterPro" id="IPR036880">
    <property type="entry name" value="Kunitz_BPTI_sf"/>
</dbReference>
<sequence length="163" mass="18502">MINSVRSATLLYILACTFYAYGSKTWKPAACRLPSKTGPCKASIEAWYYDWGKGKCKSFTYGGCDGNGNNFETQKQCEKRCGRNYNRKHDKCLLWRPEEKSCGNKSVIATRWFFEENKSSCKQKIFPTCKQDPKGFGTCSQCVATCRHHMKTLQACEDAANPK</sequence>
<comment type="subunit">
    <text evidence="7">Interacts with host thrombin and trypsin.</text>
</comment>
<protein>
    <submittedName>
        <fullName evidence="10">Putative bilaris</fullName>
    </submittedName>
</protein>
<feature type="chain" id="PRO_5003981315" evidence="8">
    <location>
        <begin position="23"/>
        <end position="163"/>
    </location>
</feature>
<comment type="function">
    <text evidence="6">Midgut thrombin inhibitor that plays a major role in keeping the midgut microenvironment at low hemostatic and inflammatory tonus. Also inhibits FXIa (F11), kallikrein (KLK1), neutrophil elastase (ELANE) and cathepsin G (CTSG), which play a role in the contact pathway of the coagulation cascade. Also abrogates platelet aggregation by cathepsin G and plasmin, and attenuates tissue factor (F3) pathway inhibitor cleavage by elastase. In vivo, inhibits thrombosis and promotes bleeding in mice.</text>
</comment>
<evidence type="ECO:0000256" key="8">
    <source>
        <dbReference type="SAM" id="SignalP"/>
    </source>
</evidence>
<dbReference type="PRINTS" id="PR00759">
    <property type="entry name" value="BASICPTASE"/>
</dbReference>
<evidence type="ECO:0000256" key="3">
    <source>
        <dbReference type="ARBA" id="ARBA00022900"/>
    </source>
</evidence>
<dbReference type="PROSITE" id="PS00280">
    <property type="entry name" value="BPTI_KUNITZ_1"/>
    <property type="match status" value="1"/>
</dbReference>
<dbReference type="InterPro" id="IPR050098">
    <property type="entry name" value="TFPI/VKTCI-like"/>
</dbReference>
<keyword evidence="2" id="KW-0677">Repeat</keyword>
<reference evidence="10" key="1">
    <citation type="submission" date="2012-11" db="EMBL/GenBank/DDBJ databases">
        <authorList>
            <person name="Lucero-Rivera Y.E."/>
            <person name="Tovar-Ramirez D."/>
        </authorList>
    </citation>
    <scope>NUCLEOTIDE SEQUENCE</scope>
    <source>
        <tissue evidence="10">Salivary gland</tissue>
    </source>
</reference>
<dbReference type="EMBL" id="GACK01010701">
    <property type="protein sequence ID" value="JAA54333.1"/>
    <property type="molecule type" value="mRNA"/>
</dbReference>
<evidence type="ECO:0000256" key="6">
    <source>
        <dbReference type="ARBA" id="ARBA00054786"/>
    </source>
</evidence>
<dbReference type="PROSITE" id="PS50279">
    <property type="entry name" value="BPTI_KUNITZ_2"/>
    <property type="match status" value="1"/>
</dbReference>
<dbReference type="MEROPS" id="I02.955"/>
<evidence type="ECO:0000259" key="9">
    <source>
        <dbReference type="PROSITE" id="PS50279"/>
    </source>
</evidence>
<dbReference type="AlphaFoldDB" id="L7LTW7"/>
<evidence type="ECO:0000256" key="1">
    <source>
        <dbReference type="ARBA" id="ARBA00022690"/>
    </source>
</evidence>
<dbReference type="InterPro" id="IPR002223">
    <property type="entry name" value="Kunitz_BPTI"/>
</dbReference>
<dbReference type="CDD" id="cd00109">
    <property type="entry name" value="Kunitz-type"/>
    <property type="match status" value="1"/>
</dbReference>
<dbReference type="GO" id="GO:0004867">
    <property type="term" value="F:serine-type endopeptidase inhibitor activity"/>
    <property type="evidence" value="ECO:0007669"/>
    <property type="project" value="UniProtKB-KW"/>
</dbReference>
<dbReference type="PANTHER" id="PTHR10083:SF328">
    <property type="entry name" value="TISSUE FACTOR PATHWAY INHIBITOR"/>
    <property type="match status" value="1"/>
</dbReference>
<evidence type="ECO:0000256" key="5">
    <source>
        <dbReference type="ARBA" id="ARBA00023283"/>
    </source>
</evidence>
<evidence type="ECO:0000313" key="10">
    <source>
        <dbReference type="EMBL" id="JAA54333.1"/>
    </source>
</evidence>
<dbReference type="PANTHER" id="PTHR10083">
    <property type="entry name" value="KUNITZ-TYPE PROTEASE INHIBITOR-RELATED"/>
    <property type="match status" value="1"/>
</dbReference>
<evidence type="ECO:0000256" key="7">
    <source>
        <dbReference type="ARBA" id="ARBA00063785"/>
    </source>
</evidence>
<dbReference type="FunFam" id="4.10.410.10:FF:000021">
    <property type="entry name" value="Serine protease inhibitor, putative"/>
    <property type="match status" value="1"/>
</dbReference>
<keyword evidence="4" id="KW-1015">Disulfide bond</keyword>
<organism evidence="10">
    <name type="scientific">Rhipicephalus pulchellus</name>
    <name type="common">Yellow backed tick</name>
    <name type="synonym">Dermacentor pulchellus</name>
    <dbReference type="NCBI Taxonomy" id="72859"/>
    <lineage>
        <taxon>Eukaryota</taxon>
        <taxon>Metazoa</taxon>
        <taxon>Ecdysozoa</taxon>
        <taxon>Arthropoda</taxon>
        <taxon>Chelicerata</taxon>
        <taxon>Arachnida</taxon>
        <taxon>Acari</taxon>
        <taxon>Parasitiformes</taxon>
        <taxon>Ixodida</taxon>
        <taxon>Ixodoidea</taxon>
        <taxon>Ixodidae</taxon>
        <taxon>Rhipicephalinae</taxon>
        <taxon>Rhipicephalus</taxon>
        <taxon>Rhipicephalus</taxon>
    </lineage>
</organism>